<dbReference type="PANTHER" id="PTHR11941">
    <property type="entry name" value="ENOYL-COA HYDRATASE-RELATED"/>
    <property type="match status" value="1"/>
</dbReference>
<dbReference type="Gene3D" id="3.90.226.10">
    <property type="entry name" value="2-enoyl-CoA Hydratase, Chain A, domain 1"/>
    <property type="match status" value="1"/>
</dbReference>
<evidence type="ECO:0000256" key="2">
    <source>
        <dbReference type="ARBA" id="ARBA00023098"/>
    </source>
</evidence>
<dbReference type="SUPFAM" id="SSF52096">
    <property type="entry name" value="ClpP/crotonase"/>
    <property type="match status" value="1"/>
</dbReference>
<dbReference type="RefSeq" id="WP_133772186.1">
    <property type="nucleotide sequence ID" value="NZ_SNZR01000014.1"/>
</dbReference>
<comment type="similarity">
    <text evidence="1 4">Belongs to the enoyl-CoA hydratase/isomerase family.</text>
</comment>
<dbReference type="GO" id="GO:0006635">
    <property type="term" value="P:fatty acid beta-oxidation"/>
    <property type="evidence" value="ECO:0007669"/>
    <property type="project" value="TreeGrafter"/>
</dbReference>
<dbReference type="InterPro" id="IPR014748">
    <property type="entry name" value="Enoyl-CoA_hydra_C"/>
</dbReference>
<evidence type="ECO:0000256" key="4">
    <source>
        <dbReference type="RuleBase" id="RU003707"/>
    </source>
</evidence>
<keyword evidence="2" id="KW-0443">Lipid metabolism</keyword>
<gene>
    <name evidence="5" type="ORF">EV668_3387</name>
</gene>
<proteinExistence type="inferred from homology"/>
<dbReference type="EMBL" id="SNZR01000014">
    <property type="protein sequence ID" value="TDR88902.1"/>
    <property type="molecule type" value="Genomic_DNA"/>
</dbReference>
<dbReference type="Pfam" id="PF00378">
    <property type="entry name" value="ECH_1"/>
    <property type="match status" value="1"/>
</dbReference>
<evidence type="ECO:0000313" key="6">
    <source>
        <dbReference type="Proteomes" id="UP000295122"/>
    </source>
</evidence>
<dbReference type="InterPro" id="IPR001753">
    <property type="entry name" value="Enoyl-CoA_hydra/iso"/>
</dbReference>
<dbReference type="InterPro" id="IPR018376">
    <property type="entry name" value="Enoyl-CoA_hyd/isom_CS"/>
</dbReference>
<accession>A0A4R7BV23</accession>
<organism evidence="5 6">
    <name type="scientific">Enterovirga rhinocerotis</name>
    <dbReference type="NCBI Taxonomy" id="1339210"/>
    <lineage>
        <taxon>Bacteria</taxon>
        <taxon>Pseudomonadati</taxon>
        <taxon>Pseudomonadota</taxon>
        <taxon>Alphaproteobacteria</taxon>
        <taxon>Hyphomicrobiales</taxon>
        <taxon>Methylobacteriaceae</taxon>
        <taxon>Enterovirga</taxon>
    </lineage>
</organism>
<sequence>MSSSVNGAEVKVSEKQGSLVLTIDRPWAGNSISLPTAKGLREAMAASRTRTDLRGIVITGAGGKFFCTGGDLKAYRALRTPEELSETFGFIRDLLVEIEHHPLPVIAAIDGYALGGGAELALACDLRIASPAAKIGFPQAKLGLLPGWNGTERLVRAIGPSRATRLLLEAAALPAEEALALGLVDIVTTGADAADGSLDYLAGLTAAPLAIRAVKEAVRASRPAVSTETTAEMFARLWFTEDHREAELAFVEKRKPVFTGK</sequence>
<dbReference type="OrthoDB" id="9775794at2"/>
<keyword evidence="6" id="KW-1185">Reference proteome</keyword>
<dbReference type="InterPro" id="IPR029045">
    <property type="entry name" value="ClpP/crotonase-like_dom_sf"/>
</dbReference>
<evidence type="ECO:0000256" key="1">
    <source>
        <dbReference type="ARBA" id="ARBA00005254"/>
    </source>
</evidence>
<reference evidence="5 6" key="1">
    <citation type="submission" date="2019-03" db="EMBL/GenBank/DDBJ databases">
        <title>Genomic Encyclopedia of Type Strains, Phase IV (KMG-IV): sequencing the most valuable type-strain genomes for metagenomic binning, comparative biology and taxonomic classification.</title>
        <authorList>
            <person name="Goeker M."/>
        </authorList>
    </citation>
    <scope>NUCLEOTIDE SEQUENCE [LARGE SCALE GENOMIC DNA]</scope>
    <source>
        <strain evidence="5 6">DSM 25903</strain>
    </source>
</reference>
<dbReference type="Gene3D" id="1.10.12.10">
    <property type="entry name" value="Lyase 2-enoyl-coa Hydratase, Chain A, domain 2"/>
    <property type="match status" value="1"/>
</dbReference>
<dbReference type="PANTHER" id="PTHR11941:SF169">
    <property type="entry name" value="(7AS)-7A-METHYL-1,5-DIOXO-2,3,5,6,7,7A-HEXAHYDRO-1H-INDENE-CARBOXYL-COA HYDROLASE"/>
    <property type="match status" value="1"/>
</dbReference>
<name>A0A4R7BV23_9HYPH</name>
<dbReference type="AlphaFoldDB" id="A0A4R7BV23"/>
<dbReference type="GO" id="GO:0016829">
    <property type="term" value="F:lyase activity"/>
    <property type="evidence" value="ECO:0007669"/>
    <property type="project" value="UniProtKB-KW"/>
</dbReference>
<dbReference type="Proteomes" id="UP000295122">
    <property type="component" value="Unassembled WGS sequence"/>
</dbReference>
<dbReference type="CDD" id="cd06558">
    <property type="entry name" value="crotonase-like"/>
    <property type="match status" value="1"/>
</dbReference>
<comment type="caution">
    <text evidence="5">The sequence shown here is derived from an EMBL/GenBank/DDBJ whole genome shotgun (WGS) entry which is preliminary data.</text>
</comment>
<keyword evidence="3" id="KW-0456">Lyase</keyword>
<evidence type="ECO:0000256" key="3">
    <source>
        <dbReference type="ARBA" id="ARBA00023239"/>
    </source>
</evidence>
<dbReference type="PROSITE" id="PS00166">
    <property type="entry name" value="ENOYL_COA_HYDRATASE"/>
    <property type="match status" value="1"/>
</dbReference>
<protein>
    <submittedName>
        <fullName evidence="5">Enoyl-CoA hydratase</fullName>
    </submittedName>
</protein>
<evidence type="ECO:0000313" key="5">
    <source>
        <dbReference type="EMBL" id="TDR88902.1"/>
    </source>
</evidence>